<accession>A0A1D1UEA0</accession>
<dbReference type="AlphaFoldDB" id="A0A1D1UEA0"/>
<protein>
    <submittedName>
        <fullName evidence="1">Uncharacterized protein</fullName>
    </submittedName>
</protein>
<name>A0A1D1UEA0_RAMVA</name>
<comment type="caution">
    <text evidence="1">The sequence shown here is derived from an EMBL/GenBank/DDBJ whole genome shotgun (WGS) entry which is preliminary data.</text>
</comment>
<keyword evidence="2" id="KW-1185">Reference proteome</keyword>
<reference evidence="1 2" key="1">
    <citation type="journal article" date="2016" name="Nat. Commun.">
        <title>Extremotolerant tardigrade genome and improved radiotolerance of human cultured cells by tardigrade-unique protein.</title>
        <authorList>
            <person name="Hashimoto T."/>
            <person name="Horikawa D.D."/>
            <person name="Saito Y."/>
            <person name="Kuwahara H."/>
            <person name="Kozuka-Hata H."/>
            <person name="Shin-I T."/>
            <person name="Minakuchi Y."/>
            <person name="Ohishi K."/>
            <person name="Motoyama A."/>
            <person name="Aizu T."/>
            <person name="Enomoto A."/>
            <person name="Kondo K."/>
            <person name="Tanaka S."/>
            <person name="Hara Y."/>
            <person name="Koshikawa S."/>
            <person name="Sagara H."/>
            <person name="Miura T."/>
            <person name="Yokobori S."/>
            <person name="Miyagawa K."/>
            <person name="Suzuki Y."/>
            <person name="Kubo T."/>
            <person name="Oyama M."/>
            <person name="Kohara Y."/>
            <person name="Fujiyama A."/>
            <person name="Arakawa K."/>
            <person name="Katayama T."/>
            <person name="Toyoda A."/>
            <person name="Kunieda T."/>
        </authorList>
    </citation>
    <scope>NUCLEOTIDE SEQUENCE [LARGE SCALE GENOMIC DNA]</scope>
    <source>
        <strain evidence="1 2">YOKOZUNA-1</strain>
    </source>
</reference>
<gene>
    <name evidence="1" type="primary">RvY_00865-1</name>
    <name evidence="1" type="synonym">RvY_00865.1</name>
    <name evidence="1" type="ORF">RvY_00865</name>
</gene>
<sequence>MPRRTNRSDCFQLQNTADNFEEKNFTSLCLRPHHVECSRSRSISEDKLRRARSTAFVVLLSLKTRTRGSALTFWDSRLKCGRRRLGGRKKVTAGLYPGRNHQMMDYRLHAEE</sequence>
<evidence type="ECO:0000313" key="2">
    <source>
        <dbReference type="Proteomes" id="UP000186922"/>
    </source>
</evidence>
<dbReference type="Proteomes" id="UP000186922">
    <property type="component" value="Unassembled WGS sequence"/>
</dbReference>
<organism evidence="1 2">
    <name type="scientific">Ramazzottius varieornatus</name>
    <name type="common">Water bear</name>
    <name type="synonym">Tardigrade</name>
    <dbReference type="NCBI Taxonomy" id="947166"/>
    <lineage>
        <taxon>Eukaryota</taxon>
        <taxon>Metazoa</taxon>
        <taxon>Ecdysozoa</taxon>
        <taxon>Tardigrada</taxon>
        <taxon>Eutardigrada</taxon>
        <taxon>Parachela</taxon>
        <taxon>Hypsibioidea</taxon>
        <taxon>Ramazzottiidae</taxon>
        <taxon>Ramazzottius</taxon>
    </lineage>
</organism>
<proteinExistence type="predicted"/>
<dbReference type="EMBL" id="BDGG01000001">
    <property type="protein sequence ID" value="GAU88109.1"/>
    <property type="molecule type" value="Genomic_DNA"/>
</dbReference>
<evidence type="ECO:0000313" key="1">
    <source>
        <dbReference type="EMBL" id="GAU88109.1"/>
    </source>
</evidence>